<dbReference type="NCBIfam" id="TIGR03838">
    <property type="entry name" value="queuosine_YadB"/>
    <property type="match status" value="1"/>
</dbReference>
<dbReference type="GO" id="GO:0008270">
    <property type="term" value="F:zinc ion binding"/>
    <property type="evidence" value="ECO:0007669"/>
    <property type="project" value="InterPro"/>
</dbReference>
<evidence type="ECO:0000256" key="8">
    <source>
        <dbReference type="RuleBase" id="RU363037"/>
    </source>
</evidence>
<dbReference type="InterPro" id="IPR000924">
    <property type="entry name" value="Glu/Gln-tRNA-synth"/>
</dbReference>
<evidence type="ECO:0000256" key="2">
    <source>
        <dbReference type="ARBA" id="ARBA00022723"/>
    </source>
</evidence>
<dbReference type="AlphaFoldDB" id="A0A1T4NRU9"/>
<dbReference type="Proteomes" id="UP000190061">
    <property type="component" value="Unassembled WGS sequence"/>
</dbReference>
<evidence type="ECO:0000256" key="6">
    <source>
        <dbReference type="ARBA" id="ARBA00023146"/>
    </source>
</evidence>
<comment type="caution">
    <text evidence="7">Lacks conserved residue(s) required for the propagation of feature annotation.</text>
</comment>
<proteinExistence type="inferred from homology"/>
<feature type="binding site" evidence="7">
    <location>
        <position position="241"/>
    </location>
    <ligand>
        <name>ATP</name>
        <dbReference type="ChEBI" id="CHEBI:30616"/>
    </ligand>
</feature>
<keyword evidence="1 7" id="KW-0436">Ligase</keyword>
<dbReference type="GO" id="GO:0005524">
    <property type="term" value="F:ATP binding"/>
    <property type="evidence" value="ECO:0007669"/>
    <property type="project" value="UniProtKB-KW"/>
</dbReference>
<evidence type="ECO:0000256" key="4">
    <source>
        <dbReference type="ARBA" id="ARBA00022833"/>
    </source>
</evidence>
<dbReference type="InterPro" id="IPR022380">
    <property type="entry name" value="Glu-Q_tRNA(Asp)_Synthase"/>
</dbReference>
<accession>A0A1T4NRU9</accession>
<sequence>MKPPTGSASEGASGGLYRGRFAPSPTGDLHAGSIMAALGSWLFARRAGGEWLVRIEDLDPPREEAGAARRQLRMLAAMGLVPDGPVEYQSTRSAIYQQALDQLVERGQAFACHCSRSDLSAVGGIHRECVARRRRQNPAIRLRVPAGSRVTFVDRILGECTQDVSGTVGDFVLRRADGWWAYQLAVVVDDGAQRVTDVVRGADLLDSTPRQILLQRALGLPTPGYAHLPLILGLDGTKLSKSGAAPAVDPEDPVAALHAAWLALGQPLGAVPRGGTPQAFLEAASAAFDPALVPSNPQPAAVHNRGVTLHE</sequence>
<dbReference type="GO" id="GO:0006400">
    <property type="term" value="P:tRNA modification"/>
    <property type="evidence" value="ECO:0007669"/>
    <property type="project" value="InterPro"/>
</dbReference>
<feature type="domain" description="Glutamyl/glutaminyl-tRNA synthetase class Ib catalytic" evidence="9">
    <location>
        <begin position="18"/>
        <end position="242"/>
    </location>
</feature>
<evidence type="ECO:0000256" key="3">
    <source>
        <dbReference type="ARBA" id="ARBA00022741"/>
    </source>
</evidence>
<keyword evidence="5 7" id="KW-0067">ATP-binding</keyword>
<feature type="binding site" evidence="7">
    <location>
        <position position="200"/>
    </location>
    <ligand>
        <name>L-glutamate</name>
        <dbReference type="ChEBI" id="CHEBI:29985"/>
    </ligand>
</feature>
<feature type="short sequence motif" description="'KMSKS' region" evidence="7">
    <location>
        <begin position="238"/>
        <end position="242"/>
    </location>
</feature>
<keyword evidence="6 7" id="KW-0030">Aminoacyl-tRNA synthetase</keyword>
<dbReference type="HAMAP" id="MF_01428">
    <property type="entry name" value="Glu_Q_tRNA_synth"/>
    <property type="match status" value="1"/>
</dbReference>
<dbReference type="STRING" id="1122188.SAMN02745674_00882"/>
<dbReference type="EMBL" id="FUXP01000002">
    <property type="protein sequence ID" value="SJZ81993.1"/>
    <property type="molecule type" value="Genomic_DNA"/>
</dbReference>
<dbReference type="SUPFAM" id="SSF52374">
    <property type="entry name" value="Nucleotidylyl transferase"/>
    <property type="match status" value="1"/>
</dbReference>
<dbReference type="OrthoDB" id="9807503at2"/>
<reference evidence="10 11" key="1">
    <citation type="submission" date="2017-02" db="EMBL/GenBank/DDBJ databases">
        <authorList>
            <person name="Peterson S.W."/>
        </authorList>
    </citation>
    <scope>NUCLEOTIDE SEQUENCE [LARGE SCALE GENOMIC DNA]</scope>
    <source>
        <strain evidence="10 11">DSM 21749</strain>
    </source>
</reference>
<dbReference type="InterPro" id="IPR020058">
    <property type="entry name" value="Glu/Gln-tRNA-synth_Ib_cat-dom"/>
</dbReference>
<dbReference type="Pfam" id="PF00749">
    <property type="entry name" value="tRNA-synt_1c"/>
    <property type="match status" value="1"/>
</dbReference>
<keyword evidence="2" id="KW-0479">Metal-binding</keyword>
<dbReference type="GO" id="GO:0006424">
    <property type="term" value="P:glutamyl-tRNA aminoacylation"/>
    <property type="evidence" value="ECO:0007669"/>
    <property type="project" value="InterPro"/>
</dbReference>
<dbReference type="NCBIfam" id="NF004314">
    <property type="entry name" value="PRK05710.1-3"/>
    <property type="match status" value="1"/>
</dbReference>
<dbReference type="RefSeq" id="WP_078757725.1">
    <property type="nucleotide sequence ID" value="NZ_FUXP01000002.1"/>
</dbReference>
<evidence type="ECO:0000259" key="9">
    <source>
        <dbReference type="Pfam" id="PF00749"/>
    </source>
</evidence>
<dbReference type="PANTHER" id="PTHR43311:SF1">
    <property type="entry name" value="GLUTAMYL-Q TRNA(ASP) SYNTHETASE"/>
    <property type="match status" value="1"/>
</dbReference>
<dbReference type="InterPro" id="IPR049940">
    <property type="entry name" value="GluQ/Sye"/>
</dbReference>
<evidence type="ECO:0000256" key="1">
    <source>
        <dbReference type="ARBA" id="ARBA00022598"/>
    </source>
</evidence>
<evidence type="ECO:0000313" key="11">
    <source>
        <dbReference type="Proteomes" id="UP000190061"/>
    </source>
</evidence>
<evidence type="ECO:0000256" key="7">
    <source>
        <dbReference type="HAMAP-Rule" id="MF_01428"/>
    </source>
</evidence>
<evidence type="ECO:0000256" key="5">
    <source>
        <dbReference type="ARBA" id="ARBA00022840"/>
    </source>
</evidence>
<feature type="binding site" evidence="7">
    <location>
        <position position="182"/>
    </location>
    <ligand>
        <name>L-glutamate</name>
        <dbReference type="ChEBI" id="CHEBI:29985"/>
    </ligand>
</feature>
<protein>
    <recommendedName>
        <fullName evidence="7">Glutamyl-Q tRNA(Asp) synthetase</fullName>
        <shortName evidence="7">Glu-Q-RSs</shortName>
        <ecNumber evidence="7">6.1.1.-</ecNumber>
    </recommendedName>
</protein>
<keyword evidence="4" id="KW-0862">Zinc</keyword>
<keyword evidence="8" id="KW-0648">Protein biosynthesis</keyword>
<name>A0A1T4NRU9_9GAMM</name>
<gene>
    <name evidence="7" type="primary">gluQ</name>
    <name evidence="10" type="ORF">SAMN02745674_00882</name>
</gene>
<comment type="similarity">
    <text evidence="7">Belongs to the class-I aminoacyl-tRNA synthetase family. GluQ subfamily.</text>
</comment>
<feature type="binding site" evidence="7">
    <location>
        <position position="56"/>
    </location>
    <ligand>
        <name>L-glutamate</name>
        <dbReference type="ChEBI" id="CHEBI:29985"/>
    </ligand>
</feature>
<organism evidence="10 11">
    <name type="scientific">Lysobacter spongiicola DSM 21749</name>
    <dbReference type="NCBI Taxonomy" id="1122188"/>
    <lineage>
        <taxon>Bacteria</taxon>
        <taxon>Pseudomonadati</taxon>
        <taxon>Pseudomonadota</taxon>
        <taxon>Gammaproteobacteria</taxon>
        <taxon>Lysobacterales</taxon>
        <taxon>Lysobacteraceae</taxon>
        <taxon>Novilysobacter</taxon>
    </lineage>
</organism>
<evidence type="ECO:0000313" key="10">
    <source>
        <dbReference type="EMBL" id="SJZ81993.1"/>
    </source>
</evidence>
<comment type="function">
    <text evidence="7">Catalyzes the tRNA-independent activation of glutamate in presence of ATP and the subsequent transfer of glutamate onto a tRNA(Asp). Glutamate is transferred on the 2-amino-5-(4,5-dihydroxy-2-cyclopenten-1-yl) moiety of the queuosine in the wobble position of the QUC anticodon.</text>
</comment>
<dbReference type="GO" id="GO:0005829">
    <property type="term" value="C:cytosol"/>
    <property type="evidence" value="ECO:0007669"/>
    <property type="project" value="TreeGrafter"/>
</dbReference>
<dbReference type="InterPro" id="IPR014729">
    <property type="entry name" value="Rossmann-like_a/b/a_fold"/>
</dbReference>
<dbReference type="PRINTS" id="PR00987">
    <property type="entry name" value="TRNASYNTHGLU"/>
</dbReference>
<dbReference type="Gene3D" id="3.40.50.620">
    <property type="entry name" value="HUPs"/>
    <property type="match status" value="1"/>
</dbReference>
<dbReference type="EC" id="6.1.1.-" evidence="7"/>
<dbReference type="GO" id="GO:0004818">
    <property type="term" value="F:glutamate-tRNA ligase activity"/>
    <property type="evidence" value="ECO:0007669"/>
    <property type="project" value="TreeGrafter"/>
</dbReference>
<feature type="short sequence motif" description="'HIGH' region" evidence="7">
    <location>
        <begin position="23"/>
        <end position="33"/>
    </location>
</feature>
<feature type="binding site" evidence="7">
    <location>
        <begin position="20"/>
        <end position="24"/>
    </location>
    <ligand>
        <name>L-glutamate</name>
        <dbReference type="ChEBI" id="CHEBI:29985"/>
    </ligand>
</feature>
<keyword evidence="11" id="KW-1185">Reference proteome</keyword>
<keyword evidence="3 7" id="KW-0547">Nucleotide-binding</keyword>
<dbReference type="PANTHER" id="PTHR43311">
    <property type="entry name" value="GLUTAMATE--TRNA LIGASE"/>
    <property type="match status" value="1"/>
</dbReference>